<name>A0A8H6CGL7_9LECA</name>
<evidence type="ECO:0000313" key="2">
    <source>
        <dbReference type="Proteomes" id="UP000593566"/>
    </source>
</evidence>
<comment type="caution">
    <text evidence="1">The sequence shown here is derived from an EMBL/GenBank/DDBJ whole genome shotgun (WGS) entry which is preliminary data.</text>
</comment>
<dbReference type="AlphaFoldDB" id="A0A8H6CGL7"/>
<dbReference type="RefSeq" id="XP_037152374.1">
    <property type="nucleotide sequence ID" value="XM_037292012.1"/>
</dbReference>
<proteinExistence type="predicted"/>
<dbReference type="Gene3D" id="3.80.10.10">
    <property type="entry name" value="Ribonuclease Inhibitor"/>
    <property type="match status" value="2"/>
</dbReference>
<dbReference type="GeneID" id="59329498"/>
<dbReference type="GO" id="GO:0031146">
    <property type="term" value="P:SCF-dependent proteasomal ubiquitin-dependent protein catabolic process"/>
    <property type="evidence" value="ECO:0007669"/>
    <property type="project" value="TreeGrafter"/>
</dbReference>
<reference evidence="1 2" key="1">
    <citation type="journal article" date="2020" name="Genomics">
        <title>Complete, high-quality genomes from long-read metagenomic sequencing of two wolf lichen thalli reveals enigmatic genome architecture.</title>
        <authorList>
            <person name="McKenzie S.K."/>
            <person name="Walston R.F."/>
            <person name="Allen J.L."/>
        </authorList>
    </citation>
    <scope>NUCLEOTIDE SEQUENCE [LARGE SCALE GENOMIC DNA]</scope>
    <source>
        <strain evidence="1">WasteWater1</strain>
    </source>
</reference>
<dbReference type="EMBL" id="JACCJB010000011">
    <property type="protein sequence ID" value="KAF6223028.1"/>
    <property type="molecule type" value="Genomic_DNA"/>
</dbReference>
<evidence type="ECO:0000313" key="1">
    <source>
        <dbReference type="EMBL" id="KAF6223028.1"/>
    </source>
</evidence>
<dbReference type="GO" id="GO:0019005">
    <property type="term" value="C:SCF ubiquitin ligase complex"/>
    <property type="evidence" value="ECO:0007669"/>
    <property type="project" value="TreeGrafter"/>
</dbReference>
<dbReference type="PANTHER" id="PTHR13318">
    <property type="entry name" value="PARTNER OF PAIRED, ISOFORM B-RELATED"/>
    <property type="match status" value="1"/>
</dbReference>
<evidence type="ECO:0008006" key="3">
    <source>
        <dbReference type="Google" id="ProtNLM"/>
    </source>
</evidence>
<gene>
    <name evidence="1" type="ORF">HO133_001080</name>
</gene>
<protein>
    <recommendedName>
        <fullName evidence="3">F-box domain-containing protein</fullName>
    </recommendedName>
</protein>
<organism evidence="1 2">
    <name type="scientific">Letharia lupina</name>
    <dbReference type="NCBI Taxonomy" id="560253"/>
    <lineage>
        <taxon>Eukaryota</taxon>
        <taxon>Fungi</taxon>
        <taxon>Dikarya</taxon>
        <taxon>Ascomycota</taxon>
        <taxon>Pezizomycotina</taxon>
        <taxon>Lecanoromycetes</taxon>
        <taxon>OSLEUM clade</taxon>
        <taxon>Lecanoromycetidae</taxon>
        <taxon>Lecanorales</taxon>
        <taxon>Lecanorineae</taxon>
        <taxon>Parmeliaceae</taxon>
        <taxon>Letharia</taxon>
    </lineage>
</organism>
<sequence>METITNFLSNSLFQYPRRKTPEVIGLHITMSPACSHAVGLPEIVAAILEQLNNTKALFAALQVNKLWADEATTLLWRVDPPILALARIEDAERLQYYADKISSLYLRYFENEDDAYKNQMKLRSLRFPRLNRLRTEQPGGKGEQVFLKYLQPNLRTFEPFGLPMSKFLMEQIQERCPALRSLWIDNQDGRCTTNDLMQFLNGMPSLTSICLIDSREEIISDEVFVHLASRPNLAALCLYPVLKLSFINGMQDMVDQPLPELVYLRYLSESKAFSQLSHYLTSLTDLDLRLVDAASKTVFDICSCTSLVNLSLDFDYPHFDAKSNFPPECLLALAKSCPQLQDLKVVHSRLCEVDGGDTTNITDDVIQDFVTLLPGLSCLNLTPKTNLTYRALEILGNGCANLKECRFEGKSFNLRLLESNGPVLFPQLEFLALKPTEEGLSAAMAIERFLHHAPRIKVLALENSRWDARDA</sequence>
<dbReference type="Proteomes" id="UP000593566">
    <property type="component" value="Unassembled WGS sequence"/>
</dbReference>
<dbReference type="InterPro" id="IPR032675">
    <property type="entry name" value="LRR_dom_sf"/>
</dbReference>
<dbReference type="SUPFAM" id="SSF52047">
    <property type="entry name" value="RNI-like"/>
    <property type="match status" value="1"/>
</dbReference>
<keyword evidence="2" id="KW-1185">Reference proteome</keyword>
<accession>A0A8H6CGL7</accession>